<protein>
    <recommendedName>
        <fullName evidence="3">EF-hand domain-containing protein</fullName>
    </recommendedName>
</protein>
<dbReference type="EMBL" id="LAZR01014847">
    <property type="protein sequence ID" value="KKM15678.1"/>
    <property type="molecule type" value="Genomic_DNA"/>
</dbReference>
<proteinExistence type="predicted"/>
<sequence length="204" mass="22574">MIYNPFDNSDDGGGTIFRDVIMLALMGFVVIVVLLLPHINPSKLKENIDVNPPGNVIVEIRWPDILDTDVDLWVQGPGDVPVGYSNKGGVLFNLLRDDIGHQGDVSKVNYENSFSRGIVEGEYTINLHLYRDGSGSLPIEVIVVVSVKENPDATTKRILARTVELTSVGQELTVFRFDLDKDGKLDAESVHDIYIPLRSGRSVR</sequence>
<accession>A0A0F9K0N0</accession>
<keyword evidence="1" id="KW-0472">Membrane</keyword>
<keyword evidence="1" id="KW-0812">Transmembrane</keyword>
<keyword evidence="1" id="KW-1133">Transmembrane helix</keyword>
<evidence type="ECO:0000256" key="1">
    <source>
        <dbReference type="SAM" id="Phobius"/>
    </source>
</evidence>
<reference evidence="2" key="1">
    <citation type="journal article" date="2015" name="Nature">
        <title>Complex archaea that bridge the gap between prokaryotes and eukaryotes.</title>
        <authorList>
            <person name="Spang A."/>
            <person name="Saw J.H."/>
            <person name="Jorgensen S.L."/>
            <person name="Zaremba-Niedzwiedzka K."/>
            <person name="Martijn J."/>
            <person name="Lind A.E."/>
            <person name="van Eijk R."/>
            <person name="Schleper C."/>
            <person name="Guy L."/>
            <person name="Ettema T.J."/>
        </authorList>
    </citation>
    <scope>NUCLEOTIDE SEQUENCE</scope>
</reference>
<evidence type="ECO:0008006" key="3">
    <source>
        <dbReference type="Google" id="ProtNLM"/>
    </source>
</evidence>
<gene>
    <name evidence="2" type="ORF">LCGC14_1693610</name>
</gene>
<feature type="transmembrane region" description="Helical" evidence="1">
    <location>
        <begin position="20"/>
        <end position="39"/>
    </location>
</feature>
<name>A0A0F9K0N0_9ZZZZ</name>
<dbReference type="AlphaFoldDB" id="A0A0F9K0N0"/>
<organism evidence="2">
    <name type="scientific">marine sediment metagenome</name>
    <dbReference type="NCBI Taxonomy" id="412755"/>
    <lineage>
        <taxon>unclassified sequences</taxon>
        <taxon>metagenomes</taxon>
        <taxon>ecological metagenomes</taxon>
    </lineage>
</organism>
<evidence type="ECO:0000313" key="2">
    <source>
        <dbReference type="EMBL" id="KKM15678.1"/>
    </source>
</evidence>
<comment type="caution">
    <text evidence="2">The sequence shown here is derived from an EMBL/GenBank/DDBJ whole genome shotgun (WGS) entry which is preliminary data.</text>
</comment>